<feature type="transmembrane region" description="Helical" evidence="1">
    <location>
        <begin position="6"/>
        <end position="29"/>
    </location>
</feature>
<dbReference type="AlphaFoldDB" id="A0A0G1HR28"/>
<dbReference type="PATRIC" id="fig|1618392.3.peg.391"/>
<dbReference type="Proteomes" id="UP000034172">
    <property type="component" value="Unassembled WGS sequence"/>
</dbReference>
<feature type="domain" description="YoaR-like putative peptidoglycan binding" evidence="2">
    <location>
        <begin position="249"/>
        <end position="308"/>
    </location>
</feature>
<reference evidence="3 4" key="1">
    <citation type="journal article" date="2015" name="Nature">
        <title>rRNA introns, odd ribosomes, and small enigmatic genomes across a large radiation of phyla.</title>
        <authorList>
            <person name="Brown C.T."/>
            <person name="Hug L.A."/>
            <person name="Thomas B.C."/>
            <person name="Sharon I."/>
            <person name="Castelle C.J."/>
            <person name="Singh A."/>
            <person name="Wilkins M.J."/>
            <person name="Williams K.H."/>
            <person name="Banfield J.F."/>
        </authorList>
    </citation>
    <scope>NUCLEOTIDE SEQUENCE [LARGE SCALE GENOMIC DNA]</scope>
</reference>
<dbReference type="EMBL" id="LCIE01000007">
    <property type="protein sequence ID" value="KKT49395.1"/>
    <property type="molecule type" value="Genomic_DNA"/>
</dbReference>
<keyword evidence="1" id="KW-1133">Transmembrane helix</keyword>
<protein>
    <submittedName>
        <fullName evidence="3">VanW family protein</fullName>
    </submittedName>
</protein>
<accession>A0A0G1HR28</accession>
<dbReference type="InterPro" id="IPR022029">
    <property type="entry name" value="YoaR-like_PG-bd"/>
</dbReference>
<feature type="domain" description="YoaR-like putative peptidoglycan binding" evidence="2">
    <location>
        <begin position="82"/>
        <end position="180"/>
    </location>
</feature>
<dbReference type="PANTHER" id="PTHR35788:SF1">
    <property type="entry name" value="EXPORTED PROTEIN"/>
    <property type="match status" value="1"/>
</dbReference>
<evidence type="ECO:0000313" key="4">
    <source>
        <dbReference type="Proteomes" id="UP000034172"/>
    </source>
</evidence>
<evidence type="ECO:0000259" key="2">
    <source>
        <dbReference type="Pfam" id="PF12229"/>
    </source>
</evidence>
<dbReference type="Pfam" id="PF12229">
    <property type="entry name" value="PG_binding_4"/>
    <property type="match status" value="2"/>
</dbReference>
<dbReference type="InterPro" id="IPR052913">
    <property type="entry name" value="Glycopeptide_resist_protein"/>
</dbReference>
<evidence type="ECO:0000256" key="1">
    <source>
        <dbReference type="SAM" id="Phobius"/>
    </source>
</evidence>
<dbReference type="PANTHER" id="PTHR35788">
    <property type="entry name" value="EXPORTED PROTEIN-RELATED"/>
    <property type="match status" value="1"/>
</dbReference>
<proteinExistence type="predicted"/>
<dbReference type="STRING" id="1618392.UW41_C0007G0026"/>
<comment type="caution">
    <text evidence="3">The sequence shown here is derived from an EMBL/GenBank/DDBJ whole genome shotgun (WGS) entry which is preliminary data.</text>
</comment>
<gene>
    <name evidence="3" type="ORF">UW41_C0007G0026</name>
</gene>
<dbReference type="InterPro" id="IPR007391">
    <property type="entry name" value="Vancomycin_resist_VanW"/>
</dbReference>
<dbReference type="Pfam" id="PF04294">
    <property type="entry name" value="VanW"/>
    <property type="match status" value="1"/>
</dbReference>
<keyword evidence="1" id="KW-0472">Membrane</keyword>
<keyword evidence="1" id="KW-0812">Transmembrane</keyword>
<evidence type="ECO:0000313" key="3">
    <source>
        <dbReference type="EMBL" id="KKT49395.1"/>
    </source>
</evidence>
<organism evidence="3 4">
    <name type="scientific">Candidatus Collierbacteria bacterium GW2011_GWC2_44_18</name>
    <dbReference type="NCBI Taxonomy" id="1618392"/>
    <lineage>
        <taxon>Bacteria</taxon>
        <taxon>Candidatus Collieribacteriota</taxon>
    </lineage>
</organism>
<name>A0A0G1HR28_9BACT</name>
<sequence>MEKLKYLFGSLTVILLMTITVYGGFRLAFRRLIIPKVNIAGVDMTGMDKPTAQKLINSYFENNPSKISLESDGKIISKLTGIKVEQDLIWAVDQAMSVGRNGNVLTQMMEGSRVLLHGRTIDVPVSYDKDDILGLVEQISEKLNQKPTWPELRKENEKYKLVPGKNGIEVKQNDLIGEIIMQFGRPGSHVIQIPTSLVETKENGEMVKTAIQSLEKWGNNKLSIRFRDFERQLNVDEISHLFGLINEQIDNSKFESLVSEIETAVEVEPRDAVFVFENNKVHEFKPEIVGATIDIPQFKTKLAQALLSVEGKALEIPVILTYPKIKTGDINNLGIKELIGTGKSTFFHSIPGRVFNVNLAASRINGTLVAPGEEFSFDGAVGDISRATGYQTAYIISQGRTVLGDGGGVCQVSTTTFRAALDAGLPITERKAHAYRVGYYEQDSPPGIDATVYFPTADLKFLNDTGHHILIQEIVDTKKLTMRVDIYGTSDGRRSTISKPKISNQTPPPATMYVDDPTLPLGTMKQIDWSAWGAKVVFNYNVERGGETIYEKTFVSNYQPWQAIYLKGTGN</sequence>